<gene>
    <name evidence="1" type="ORF">VSR83_34760</name>
</gene>
<protein>
    <submittedName>
        <fullName evidence="1">Uncharacterized protein</fullName>
    </submittedName>
</protein>
<accession>A0ACC6RTT1</accession>
<evidence type="ECO:0000313" key="2">
    <source>
        <dbReference type="Proteomes" id="UP001392318"/>
    </source>
</evidence>
<dbReference type="Proteomes" id="UP001392318">
    <property type="component" value="Unassembled WGS sequence"/>
</dbReference>
<reference evidence="1" key="1">
    <citation type="submission" date="2024-01" db="EMBL/GenBank/DDBJ databases">
        <title>The diversity of rhizobia nodulating Mimosa spp. in eleven states of Brazil covering several biomes is determined by host plant, location, and edaphic factors.</title>
        <authorList>
            <person name="Rouws L."/>
            <person name="Barauna A."/>
            <person name="Beukes C."/>
            <person name="De Faria S.M."/>
            <person name="Gross E."/>
            <person name="Dos Reis Junior F.B."/>
            <person name="Simon M."/>
            <person name="Maluk M."/>
            <person name="Odee D.W."/>
            <person name="Kenicer G."/>
            <person name="Young J.P.W."/>
            <person name="Reis V.M."/>
            <person name="Zilli J."/>
            <person name="James E.K."/>
        </authorList>
    </citation>
    <scope>NUCLEOTIDE SEQUENCE</scope>
    <source>
        <strain evidence="1">JPY452</strain>
    </source>
</reference>
<comment type="caution">
    <text evidence="1">The sequence shown here is derived from an EMBL/GenBank/DDBJ whole genome shotgun (WGS) entry which is preliminary data.</text>
</comment>
<keyword evidence="2" id="KW-1185">Reference proteome</keyword>
<evidence type="ECO:0000313" key="1">
    <source>
        <dbReference type="EMBL" id="MEM5405114.1"/>
    </source>
</evidence>
<dbReference type="EMBL" id="JAYMRU010000037">
    <property type="protein sequence ID" value="MEM5405114.1"/>
    <property type="molecule type" value="Genomic_DNA"/>
</dbReference>
<sequence length="81" mass="9395">MATIRQRNDRWQAIVKRQGYPAQSKTFTLKKDAEKWARLQERLIDSGEWIESPQDLQATLGELLDRYAVTDRHIRAIPGSA</sequence>
<organism evidence="1 2">
    <name type="scientific">Paraburkholderia unamae</name>
    <dbReference type="NCBI Taxonomy" id="219649"/>
    <lineage>
        <taxon>Bacteria</taxon>
        <taxon>Pseudomonadati</taxon>
        <taxon>Pseudomonadota</taxon>
        <taxon>Betaproteobacteria</taxon>
        <taxon>Burkholderiales</taxon>
        <taxon>Burkholderiaceae</taxon>
        <taxon>Paraburkholderia</taxon>
    </lineage>
</organism>
<name>A0ACC6RTT1_9BURK</name>
<proteinExistence type="predicted"/>